<dbReference type="InterPro" id="IPR051448">
    <property type="entry name" value="CdaR-like_regulators"/>
</dbReference>
<dbReference type="Proteomes" id="UP001314681">
    <property type="component" value="Unassembled WGS sequence"/>
</dbReference>
<keyword evidence="3" id="KW-1185">Reference proteome</keyword>
<proteinExistence type="predicted"/>
<evidence type="ECO:0000259" key="1">
    <source>
        <dbReference type="Pfam" id="PF13556"/>
    </source>
</evidence>
<dbReference type="EMBL" id="JAHQCX010000018">
    <property type="protein sequence ID" value="MBU9728324.1"/>
    <property type="molecule type" value="Genomic_DNA"/>
</dbReference>
<accession>A0ABS6KCT6</accession>
<gene>
    <name evidence="2" type="ORF">KTH90_20175</name>
</gene>
<sequence length="528" mass="60678">MLNIFLFMEEKQIPYRLITGDPASFSDITGVMSAASPLSPALGENYVYLAAPGESPLSGSLPVQSGVIIYPAEACPSLDSSHNPEWTCCQIQLLDSSYTVQILETLLLQEFHRLSVRQEELLRSEYIDLVSMVSRGASLHELEQFGRRLLQNPLMITDESFMLLAYTQNQEVDDPIWNEIVNTSYSPMKLVNQTDVNAFWDRLENSSIPLFVDDEAFRGCNKRVVARIKIGSKTKGYIALLEIEKKITSLDLYVLQMLAEVCAVKISESNTISAAVGQMKSEFTKDLLLGNMQSEAMIHNRAESMHLQFRQQNAVAGVCGEDNRIYIGRYLDDLRQFFLRTADLCIYTFDGTTGYFILSFRSQKAYQNLLSDAMDHYMETHQMLCALSHPVEGLSALALAFQEARRLCGLFPHLRRITPRHLYPYERYMPNLLLEHAYNRDDRQLYRCQSFEILLETDLHEKSSYIDTLRCYFRHNQNVGETANSLYVHRNTINYRLNKIRELLEEDFDDSQVRLNLQLSIISYDMKL</sequence>
<organism evidence="2 3">
    <name type="scientific">Diplocloster modestus</name>
    <dbReference type="NCBI Taxonomy" id="2850322"/>
    <lineage>
        <taxon>Bacteria</taxon>
        <taxon>Bacillati</taxon>
        <taxon>Bacillota</taxon>
        <taxon>Clostridia</taxon>
        <taxon>Lachnospirales</taxon>
        <taxon>Lachnospiraceae</taxon>
        <taxon>Diplocloster</taxon>
    </lineage>
</organism>
<dbReference type="InterPro" id="IPR042070">
    <property type="entry name" value="PucR_C-HTH_sf"/>
</dbReference>
<dbReference type="PANTHER" id="PTHR33744">
    <property type="entry name" value="CARBOHYDRATE DIACID REGULATOR"/>
    <property type="match status" value="1"/>
</dbReference>
<evidence type="ECO:0000313" key="2">
    <source>
        <dbReference type="EMBL" id="MBU9728324.1"/>
    </source>
</evidence>
<protein>
    <submittedName>
        <fullName evidence="2">Helix-turn-helix domain-containing protein</fullName>
    </submittedName>
</protein>
<evidence type="ECO:0000313" key="3">
    <source>
        <dbReference type="Proteomes" id="UP001314681"/>
    </source>
</evidence>
<feature type="domain" description="PucR C-terminal helix-turn-helix" evidence="1">
    <location>
        <begin position="466"/>
        <end position="521"/>
    </location>
</feature>
<dbReference type="Pfam" id="PF13556">
    <property type="entry name" value="HTH_30"/>
    <property type="match status" value="1"/>
</dbReference>
<name>A0ABS6KCT6_9FIRM</name>
<dbReference type="InterPro" id="IPR025736">
    <property type="entry name" value="PucR_C-HTH_dom"/>
</dbReference>
<dbReference type="Gene3D" id="1.10.10.2840">
    <property type="entry name" value="PucR C-terminal helix-turn-helix domain"/>
    <property type="match status" value="1"/>
</dbReference>
<dbReference type="RefSeq" id="WP_158351294.1">
    <property type="nucleotide sequence ID" value="NZ_JAHQCX010000018.1"/>
</dbReference>
<dbReference type="PANTHER" id="PTHR33744:SF1">
    <property type="entry name" value="DNA-BINDING TRANSCRIPTIONAL ACTIVATOR ADER"/>
    <property type="match status" value="1"/>
</dbReference>
<reference evidence="2 3" key="1">
    <citation type="submission" date="2021-06" db="EMBL/GenBank/DDBJ databases">
        <title>Description of novel taxa of the family Lachnospiraceae.</title>
        <authorList>
            <person name="Chaplin A.V."/>
            <person name="Sokolova S.R."/>
            <person name="Pikina A.P."/>
            <person name="Korzhanova M."/>
            <person name="Belova V."/>
            <person name="Korostin D."/>
            <person name="Efimov B.A."/>
        </authorList>
    </citation>
    <scope>NUCLEOTIDE SEQUENCE [LARGE SCALE GENOMIC DNA]</scope>
    <source>
        <strain evidence="2 3">ASD4241</strain>
    </source>
</reference>
<comment type="caution">
    <text evidence="2">The sequence shown here is derived from an EMBL/GenBank/DDBJ whole genome shotgun (WGS) entry which is preliminary data.</text>
</comment>